<evidence type="ECO:0000256" key="4">
    <source>
        <dbReference type="ARBA" id="ARBA00023274"/>
    </source>
</evidence>
<dbReference type="InterPro" id="IPR047865">
    <property type="entry name" value="Ribosomal_uL10_bac_type"/>
</dbReference>
<evidence type="ECO:0000256" key="3">
    <source>
        <dbReference type="ARBA" id="ARBA00022980"/>
    </source>
</evidence>
<keyword evidence="6" id="KW-0694">RNA-binding</keyword>
<evidence type="ECO:0000256" key="6">
    <source>
        <dbReference type="HAMAP-Rule" id="MF_00362"/>
    </source>
</evidence>
<dbReference type="CDD" id="cd05797">
    <property type="entry name" value="Ribosomal_L10"/>
    <property type="match status" value="1"/>
</dbReference>
<dbReference type="InterPro" id="IPR022973">
    <property type="entry name" value="Ribosomal_uL10_bac"/>
</dbReference>
<dbReference type="Pfam" id="PF00466">
    <property type="entry name" value="Ribosomal_L10"/>
    <property type="match status" value="1"/>
</dbReference>
<sequence>MSLNRQEKAAVIEEISAQIAIAQSIIVAEYRGLEVSSITSLRKDARASGVYLRVLKNSLASIAVKGTDFEILSDQFTGPLIYSISSDPVSAAKIIAKFAKNNDKLVIKSGALNNHLLTKEEIIALSSMPSKEELISTLLSAMQAPIVKFVRTINEVPSSFVRCLSAIRDSKIDAK</sequence>
<evidence type="ECO:0000256" key="5">
    <source>
        <dbReference type="ARBA" id="ARBA00035202"/>
    </source>
</evidence>
<dbReference type="Gene3D" id="3.30.70.1730">
    <property type="match status" value="1"/>
</dbReference>
<dbReference type="InterPro" id="IPR043141">
    <property type="entry name" value="Ribosomal_uL10-like_sf"/>
</dbReference>
<dbReference type="GO" id="GO:0006412">
    <property type="term" value="P:translation"/>
    <property type="evidence" value="ECO:0007669"/>
    <property type="project" value="UniProtKB-UniRule"/>
</dbReference>
<dbReference type="SUPFAM" id="SSF160369">
    <property type="entry name" value="Ribosomal protein L10-like"/>
    <property type="match status" value="1"/>
</dbReference>
<keyword evidence="4 6" id="KW-0687">Ribonucleoprotein</keyword>
<dbReference type="OrthoDB" id="9808307at2"/>
<dbReference type="HAMAP" id="MF_00362">
    <property type="entry name" value="Ribosomal_uL10"/>
    <property type="match status" value="1"/>
</dbReference>
<reference evidence="7 8" key="1">
    <citation type="journal article" date="2018" name="Parasitology">
        <title>The reduced genome of Candidatus Kinetoplastibacterium sorsogonicusi, the endosymbiont of Kentomonas sorsogonicus (Trypanosomatidae): loss of the haem-synthesis pathway.</title>
        <authorList>
            <person name="Silva F.M."/>
            <person name="Kostygov A.Y."/>
            <person name="Spodareva V.V."/>
            <person name="Butenko A."/>
            <person name="Tossou R."/>
            <person name="Lukes J."/>
            <person name="Yurchenko V."/>
            <person name="Alves J.M.P."/>
        </authorList>
    </citation>
    <scope>NUCLEOTIDE SEQUENCE [LARGE SCALE GENOMIC DNA]</scope>
    <source>
        <strain evidence="7 8">MF-08</strain>
    </source>
</reference>
<dbReference type="InterPro" id="IPR001790">
    <property type="entry name" value="Ribosomal_uL10"/>
</dbReference>
<dbReference type="Gene3D" id="6.10.250.290">
    <property type="match status" value="1"/>
</dbReference>
<name>A0A3Q8F445_9PROT</name>
<evidence type="ECO:0000313" key="7">
    <source>
        <dbReference type="EMBL" id="AWD32806.1"/>
    </source>
</evidence>
<comment type="function">
    <text evidence="1 6">Forms part of the ribosomal stalk, playing a central role in the interaction of the ribosome with GTP-bound translation factors.</text>
</comment>
<dbReference type="AlphaFoldDB" id="A0A3Q8F445"/>
<dbReference type="KEGG" id="kso:CKSOR_00705"/>
<accession>A0A3Q8F445</accession>
<dbReference type="Proteomes" id="UP000266796">
    <property type="component" value="Chromosome"/>
</dbReference>
<dbReference type="NCBIfam" id="NF000955">
    <property type="entry name" value="PRK00099.1-1"/>
    <property type="match status" value="1"/>
</dbReference>
<dbReference type="RefSeq" id="WP_108674194.1">
    <property type="nucleotide sequence ID" value="NZ_CP025628.1"/>
</dbReference>
<keyword evidence="8" id="KW-1185">Reference proteome</keyword>
<gene>
    <name evidence="6 7" type="primary">rplJ</name>
    <name evidence="7" type="ORF">CKSOR_00705</name>
</gene>
<evidence type="ECO:0000256" key="2">
    <source>
        <dbReference type="ARBA" id="ARBA00008889"/>
    </source>
</evidence>
<dbReference type="GO" id="GO:0005840">
    <property type="term" value="C:ribosome"/>
    <property type="evidence" value="ECO:0007669"/>
    <property type="project" value="UniProtKB-KW"/>
</dbReference>
<dbReference type="EMBL" id="CP025628">
    <property type="protein sequence ID" value="AWD32806.1"/>
    <property type="molecule type" value="Genomic_DNA"/>
</dbReference>
<dbReference type="GO" id="GO:1990904">
    <property type="term" value="C:ribonucleoprotein complex"/>
    <property type="evidence" value="ECO:0007669"/>
    <property type="project" value="UniProtKB-KW"/>
</dbReference>
<dbReference type="PANTHER" id="PTHR11560">
    <property type="entry name" value="39S RIBOSOMAL PROTEIN L10, MITOCHONDRIAL"/>
    <property type="match status" value="1"/>
</dbReference>
<proteinExistence type="inferred from homology"/>
<dbReference type="GO" id="GO:0070180">
    <property type="term" value="F:large ribosomal subunit rRNA binding"/>
    <property type="evidence" value="ECO:0007669"/>
    <property type="project" value="UniProtKB-UniRule"/>
</dbReference>
<comment type="similarity">
    <text evidence="2 6">Belongs to the universal ribosomal protein uL10 family.</text>
</comment>
<comment type="subunit">
    <text evidence="6">Part of the ribosomal stalk of the 50S ribosomal subunit. The N-terminus interacts with L11 and the large rRNA to form the base of the stalk. The C-terminus forms an elongated spine to which L12 dimers bind in a sequential fashion forming a multimeric L10(L12)X complex.</text>
</comment>
<evidence type="ECO:0000313" key="8">
    <source>
        <dbReference type="Proteomes" id="UP000266796"/>
    </source>
</evidence>
<keyword evidence="6" id="KW-0699">rRNA-binding</keyword>
<evidence type="ECO:0000256" key="1">
    <source>
        <dbReference type="ARBA" id="ARBA00002633"/>
    </source>
</evidence>
<keyword evidence="3 6" id="KW-0689">Ribosomal protein</keyword>
<protein>
    <recommendedName>
        <fullName evidence="5 6">Large ribosomal subunit protein uL10</fullName>
    </recommendedName>
</protein>
<organism evidence="7 8">
    <name type="scientific">Candidatus Kinetoplastidibacterium kentomonadis</name>
    <dbReference type="NCBI Taxonomy" id="1576550"/>
    <lineage>
        <taxon>Bacteria</taxon>
        <taxon>Pseudomonadati</taxon>
        <taxon>Pseudomonadota</taxon>
        <taxon>Betaproteobacteria</taxon>
        <taxon>Candidatus Kinetoplastidibacterium</taxon>
    </lineage>
</organism>